<keyword evidence="1" id="KW-0472">Membrane</keyword>
<gene>
    <name evidence="3" type="primary">RBAM_029720</name>
    <name evidence="3" type="ordered locus">BAMF_3064</name>
</gene>
<accession>A0A9P1JJM5</accession>
<dbReference type="EMBL" id="FN597644">
    <property type="protein sequence ID" value="CBI44190.1"/>
    <property type="molecule type" value="Genomic_DNA"/>
</dbReference>
<dbReference type="InterPro" id="IPR029063">
    <property type="entry name" value="SAM-dependent_MTases_sf"/>
</dbReference>
<reference evidence="4" key="2">
    <citation type="journal article" date="2011" name="J. Biotechnol.">
        <title>Genome sequence of B. amyloliquefaciens type strain DSM7(T) reveals differences to plant-associated B. amyloliquefaciens FZB42.</title>
        <authorList>
            <person name="Ruckert C."/>
            <person name="Blom J."/>
            <person name="Chen X."/>
            <person name="Reva O."/>
            <person name="Borriss R."/>
        </authorList>
    </citation>
    <scope>NUCLEOTIDE SEQUENCE [LARGE SCALE GENOMIC DNA]</scope>
    <source>
        <strain evidence="4">DSM 7</strain>
    </source>
</reference>
<dbReference type="InterPro" id="IPR013216">
    <property type="entry name" value="Methyltransf_11"/>
</dbReference>
<dbReference type="RefSeq" id="WP_013353484.1">
    <property type="nucleotide sequence ID" value="NC_014551.1"/>
</dbReference>
<dbReference type="Proteomes" id="UP000006562">
    <property type="component" value="Chromosome"/>
</dbReference>
<dbReference type="Gene3D" id="3.40.50.150">
    <property type="entry name" value="Vaccinia Virus protein VP39"/>
    <property type="match status" value="1"/>
</dbReference>
<evidence type="ECO:0000259" key="2">
    <source>
        <dbReference type="Pfam" id="PF08241"/>
    </source>
</evidence>
<dbReference type="GO" id="GO:0008757">
    <property type="term" value="F:S-adenosylmethionine-dependent methyltransferase activity"/>
    <property type="evidence" value="ECO:0007669"/>
    <property type="project" value="InterPro"/>
</dbReference>
<name>A0A9P1JJM5_BACAS</name>
<evidence type="ECO:0000313" key="4">
    <source>
        <dbReference type="Proteomes" id="UP000006562"/>
    </source>
</evidence>
<dbReference type="AlphaFoldDB" id="A0A9P1JJM5"/>
<dbReference type="CDD" id="cd02440">
    <property type="entry name" value="AdoMet_MTases"/>
    <property type="match status" value="1"/>
</dbReference>
<keyword evidence="4" id="KW-1185">Reference proteome</keyword>
<dbReference type="SUPFAM" id="SSF53335">
    <property type="entry name" value="S-adenosyl-L-methionine-dependent methyltransferases"/>
    <property type="match status" value="1"/>
</dbReference>
<keyword evidence="1" id="KW-0812">Transmembrane</keyword>
<keyword evidence="1" id="KW-1133">Transmembrane helix</keyword>
<sequence>MGNYSPFWGWLTGALFLLLGLWMLLYSMTIKLSHRHRILALSGLKPNMKVLDVGTGRGLLAIAAAQKGADVSAIDKWSGWDLGGNGREAFEQNRLAEGAPGIDLYDGLAQDMPFPDETFDLVISHFVVHNISGRKERERAIAEMVRVLRPGGTLAVSDIKNMSQYRKFLEENGFQTRTYSFYHTFPFSKLIIAVRTPVGTGRSIC</sequence>
<feature type="transmembrane region" description="Helical" evidence="1">
    <location>
        <begin position="6"/>
        <end position="27"/>
    </location>
</feature>
<organism evidence="3 4">
    <name type="scientific">Bacillus amyloliquefaciens (strain ATCC 23350 / DSM 7 / BCRC 11601 / CCUG 28519 / NBRC 15535 / NRRL B-14393 / F)</name>
    <dbReference type="NCBI Taxonomy" id="692420"/>
    <lineage>
        <taxon>Bacteria</taxon>
        <taxon>Bacillati</taxon>
        <taxon>Bacillota</taxon>
        <taxon>Bacilli</taxon>
        <taxon>Bacillales</taxon>
        <taxon>Bacillaceae</taxon>
        <taxon>Bacillus</taxon>
        <taxon>Bacillus amyloliquefaciens group</taxon>
    </lineage>
</organism>
<evidence type="ECO:0000313" key="3">
    <source>
        <dbReference type="EMBL" id="CBI44190.1"/>
    </source>
</evidence>
<dbReference type="Pfam" id="PF08241">
    <property type="entry name" value="Methyltransf_11"/>
    <property type="match status" value="1"/>
</dbReference>
<dbReference type="KEGG" id="bao:BAMF_3064"/>
<evidence type="ECO:0000256" key="1">
    <source>
        <dbReference type="SAM" id="Phobius"/>
    </source>
</evidence>
<protein>
    <submittedName>
        <fullName evidence="3">RBAM_029720</fullName>
    </submittedName>
</protein>
<reference evidence="3 4" key="1">
    <citation type="journal article" date="2011" name="Int. J. Syst. Evol. Microbiol.">
        <title>Relationship of Bacillus amyloliquefaciens clades associated with strains DSM 7T and FZB42T: a proposal for Bacillus amyloliquefaciens subsp. amyloliquefaciens subsp. nov. and Bacillus amyloliquefaciens subsp. plantarum subsp. nov. based on complete genome sequence comparisons.</title>
        <authorList>
            <person name="Borriss R."/>
            <person name="Chen X.H."/>
            <person name="Rueckert C."/>
            <person name="Blom J."/>
            <person name="Becker A."/>
            <person name="Baumgarth B."/>
            <person name="Fan B."/>
            <person name="Pukall R."/>
            <person name="Schumann P."/>
            <person name="Sproer C."/>
            <person name="Junge H."/>
            <person name="Vater J."/>
            <person name="Puhler A."/>
            <person name="Klenk H.P."/>
        </authorList>
    </citation>
    <scope>NUCLEOTIDE SEQUENCE [LARGE SCALE GENOMIC DNA]</scope>
    <source>
        <strain evidence="4">DSM 7</strain>
    </source>
</reference>
<feature type="domain" description="Methyltransferase type 11" evidence="2">
    <location>
        <begin position="51"/>
        <end position="155"/>
    </location>
</feature>
<dbReference type="PANTHER" id="PTHR45277:SF1">
    <property type="entry name" value="EXPRESSED PROTEIN"/>
    <property type="match status" value="1"/>
</dbReference>
<proteinExistence type="predicted"/>
<dbReference type="PANTHER" id="PTHR45277">
    <property type="entry name" value="EXPRESSED PROTEIN"/>
    <property type="match status" value="1"/>
</dbReference>